<dbReference type="AlphaFoldDB" id="A0ABD0LNA8"/>
<feature type="compositionally biased region" description="Low complexity" evidence="1">
    <location>
        <begin position="10"/>
        <end position="21"/>
    </location>
</feature>
<dbReference type="EMBL" id="JACVVK020000034">
    <property type="protein sequence ID" value="KAK7500935.1"/>
    <property type="molecule type" value="Genomic_DNA"/>
</dbReference>
<keyword evidence="3" id="KW-1185">Reference proteome</keyword>
<gene>
    <name evidence="2" type="ORF">BaRGS_00007815</name>
</gene>
<dbReference type="Proteomes" id="UP001519460">
    <property type="component" value="Unassembled WGS sequence"/>
</dbReference>
<feature type="region of interest" description="Disordered" evidence="1">
    <location>
        <begin position="1"/>
        <end position="43"/>
    </location>
</feature>
<accession>A0ABD0LNA8</accession>
<comment type="caution">
    <text evidence="2">The sequence shown here is derived from an EMBL/GenBank/DDBJ whole genome shotgun (WGS) entry which is preliminary data.</text>
</comment>
<organism evidence="2 3">
    <name type="scientific">Batillaria attramentaria</name>
    <dbReference type="NCBI Taxonomy" id="370345"/>
    <lineage>
        <taxon>Eukaryota</taxon>
        <taxon>Metazoa</taxon>
        <taxon>Spiralia</taxon>
        <taxon>Lophotrochozoa</taxon>
        <taxon>Mollusca</taxon>
        <taxon>Gastropoda</taxon>
        <taxon>Caenogastropoda</taxon>
        <taxon>Sorbeoconcha</taxon>
        <taxon>Cerithioidea</taxon>
        <taxon>Batillariidae</taxon>
        <taxon>Batillaria</taxon>
    </lineage>
</organism>
<evidence type="ECO:0000313" key="3">
    <source>
        <dbReference type="Proteomes" id="UP001519460"/>
    </source>
</evidence>
<proteinExistence type="predicted"/>
<protein>
    <submittedName>
        <fullName evidence="2">Uncharacterized protein</fullName>
    </submittedName>
</protein>
<evidence type="ECO:0000256" key="1">
    <source>
        <dbReference type="SAM" id="MobiDB-lite"/>
    </source>
</evidence>
<evidence type="ECO:0000313" key="2">
    <source>
        <dbReference type="EMBL" id="KAK7500935.1"/>
    </source>
</evidence>
<sequence length="97" mass="10411">GPRPAPITHSSEAAASPGGSPYCLISNPKHDSKPHSRRTAHLRPTRVLTSIKTKSTLADWGTATNPALRQKVVNKATGEGVPWWTAFGNGSIWRNSN</sequence>
<feature type="non-terminal residue" evidence="2">
    <location>
        <position position="1"/>
    </location>
</feature>
<name>A0ABD0LNA8_9CAEN</name>
<reference evidence="2 3" key="1">
    <citation type="journal article" date="2023" name="Sci. Data">
        <title>Genome assembly of the Korean intertidal mud-creeper Batillaria attramentaria.</title>
        <authorList>
            <person name="Patra A.K."/>
            <person name="Ho P.T."/>
            <person name="Jun S."/>
            <person name="Lee S.J."/>
            <person name="Kim Y."/>
            <person name="Won Y.J."/>
        </authorList>
    </citation>
    <scope>NUCLEOTIDE SEQUENCE [LARGE SCALE GENOMIC DNA]</scope>
    <source>
        <tissue evidence="2">Foot muscle</tissue>
    </source>
</reference>